<dbReference type="PROSITE" id="PS50980">
    <property type="entry name" value="COA_CT_NTER"/>
    <property type="match status" value="1"/>
</dbReference>
<dbReference type="eggNOG" id="COG4799">
    <property type="taxonomic scope" value="Bacteria"/>
</dbReference>
<keyword evidence="5" id="KW-1185">Reference proteome</keyword>
<dbReference type="EMBL" id="CP006764">
    <property type="protein sequence ID" value="AIT60421.1"/>
    <property type="molecule type" value="Genomic_DNA"/>
</dbReference>
<dbReference type="HOGENOM" id="CLU_018822_6_2_11"/>
<dbReference type="InterPro" id="IPR011762">
    <property type="entry name" value="COA_CT_N"/>
</dbReference>
<dbReference type="SUPFAM" id="SSF52096">
    <property type="entry name" value="ClpP/crotonase"/>
    <property type="match status" value="2"/>
</dbReference>
<dbReference type="GO" id="GO:0016740">
    <property type="term" value="F:transferase activity"/>
    <property type="evidence" value="ECO:0007669"/>
    <property type="project" value="UniProtKB-KW"/>
</dbReference>
<evidence type="ECO:0000313" key="5">
    <source>
        <dbReference type="Proteomes" id="UP000029914"/>
    </source>
</evidence>
<gene>
    <name evidence="4" type="ORF">CDOO_03525</name>
</gene>
<dbReference type="PANTHER" id="PTHR43842">
    <property type="entry name" value="PROPIONYL-COA CARBOXYLASE BETA CHAIN"/>
    <property type="match status" value="1"/>
</dbReference>
<dbReference type="GO" id="GO:0009317">
    <property type="term" value="C:acetyl-CoA carboxylase complex"/>
    <property type="evidence" value="ECO:0007669"/>
    <property type="project" value="TreeGrafter"/>
</dbReference>
<dbReference type="GO" id="GO:0004658">
    <property type="term" value="F:propionyl-CoA carboxylase activity"/>
    <property type="evidence" value="ECO:0007669"/>
    <property type="project" value="TreeGrafter"/>
</dbReference>
<dbReference type="InterPro" id="IPR051047">
    <property type="entry name" value="AccD/PCCB"/>
</dbReference>
<dbReference type="RefSeq" id="WP_018021155.1">
    <property type="nucleotide sequence ID" value="NZ_AQUX01000002.1"/>
</dbReference>
<dbReference type="InterPro" id="IPR034733">
    <property type="entry name" value="AcCoA_carboxyl_beta"/>
</dbReference>
<dbReference type="AlphaFoldDB" id="A0A097IE56"/>
<evidence type="ECO:0000259" key="3">
    <source>
        <dbReference type="PROSITE" id="PS50989"/>
    </source>
</evidence>
<dbReference type="InterPro" id="IPR029045">
    <property type="entry name" value="ClpP/crotonase-like_dom_sf"/>
</dbReference>
<protein>
    <submittedName>
        <fullName evidence="4">Methylmalonyl-CoA carboxyltransferase</fullName>
    </submittedName>
</protein>
<dbReference type="Proteomes" id="UP000029914">
    <property type="component" value="Chromosome"/>
</dbReference>
<evidence type="ECO:0000259" key="2">
    <source>
        <dbReference type="PROSITE" id="PS50980"/>
    </source>
</evidence>
<keyword evidence="4" id="KW-0808">Transferase</keyword>
<proteinExistence type="inferred from homology"/>
<dbReference type="KEGG" id="cdo:CDOO_03525"/>
<name>A0A097IE56_9CORY</name>
<comment type="similarity">
    <text evidence="1">Belongs to the AccD/PCCB family.</text>
</comment>
<evidence type="ECO:0000256" key="1">
    <source>
        <dbReference type="ARBA" id="ARBA00006102"/>
    </source>
</evidence>
<organism evidence="4 5">
    <name type="scientific">Corynebacterium doosanense CAU 212 = DSM 45436</name>
    <dbReference type="NCBI Taxonomy" id="558173"/>
    <lineage>
        <taxon>Bacteria</taxon>
        <taxon>Bacillati</taxon>
        <taxon>Actinomycetota</taxon>
        <taxon>Actinomycetes</taxon>
        <taxon>Mycobacteriales</taxon>
        <taxon>Corynebacteriaceae</taxon>
        <taxon>Corynebacterium</taxon>
    </lineage>
</organism>
<dbReference type="PROSITE" id="PS50989">
    <property type="entry name" value="COA_CT_CTER"/>
    <property type="match status" value="1"/>
</dbReference>
<dbReference type="Gene3D" id="3.90.226.10">
    <property type="entry name" value="2-enoyl-CoA Hydratase, Chain A, domain 1"/>
    <property type="match status" value="2"/>
</dbReference>
<dbReference type="STRING" id="558173.CDOO_03525"/>
<dbReference type="PANTHER" id="PTHR43842:SF2">
    <property type="entry name" value="PROPIONYL-COA CARBOXYLASE BETA CHAIN, MITOCHONDRIAL"/>
    <property type="match status" value="1"/>
</dbReference>
<feature type="domain" description="CoA carboxyltransferase N-terminal" evidence="2">
    <location>
        <begin position="11"/>
        <end position="266"/>
    </location>
</feature>
<sequence length="513" mass="53876">MTDATPDLTTTSGRIADLRARLSEAQAPLGQDIVEEIHAAGSRTARERAVALFDEGTFVETDALARHRVTEGDMERNRPATDGVVTGYGTVDGRRVCVYSQDDSIFEGALGEVYGEKILKIYDLAAKTGVPVVGIHSSTGTRVIEGIAALNMYAKLFEAASLVSGLVPQISVITGRNVGLGSVAPAFADLVVQVEGSSLNLVDEDVVSSVGGTATTGPELGGAQIHSATTGLAHLTAATDSDAIALVREVLSYLPVNNLSEAPRTGAPAETELRDLDRELDNLIPDTDAQAYDVIDVLTRIVDDGVLRQVQENFAPNAVTGFARVEGRAVGIVANQPTELAGCLDAAAATKAARFIRLCDAFNLAIIEVVDSPGFLPAIEQEHAGVTRSAAQLAYAYSEATVGKITLITRKALGIAYVVMGSKSTGADLVYAWPTAQIAAADAITATTALHGDDAEAEDWAADNLTPYLAAESGLVDTVIEPSATRSHLVEGLRLLDRKVITRRPKKHGNIPL</sequence>
<feature type="domain" description="CoA carboxyltransferase C-terminal" evidence="3">
    <location>
        <begin position="275"/>
        <end position="507"/>
    </location>
</feature>
<reference evidence="4 5" key="1">
    <citation type="submission" date="2013-09" db="EMBL/GenBank/DDBJ databases">
        <title>Complete genome sequence of Corynebacterium doosanense CAU 212(T) (=DSM 45436(T)), isolated from activated sludge.</title>
        <authorList>
            <person name="Schaffert L."/>
            <person name="Albersmeier A."/>
            <person name="Kalinowski J."/>
            <person name="Ruckert C."/>
        </authorList>
    </citation>
    <scope>NUCLEOTIDE SEQUENCE [LARGE SCALE GENOMIC DNA]</scope>
    <source>
        <strain evidence="4 5">CAU 212</strain>
    </source>
</reference>
<dbReference type="OrthoDB" id="4434131at2"/>
<accession>A0A097IE56</accession>
<evidence type="ECO:0000313" key="4">
    <source>
        <dbReference type="EMBL" id="AIT60421.1"/>
    </source>
</evidence>
<dbReference type="Pfam" id="PF01039">
    <property type="entry name" value="Carboxyl_trans"/>
    <property type="match status" value="1"/>
</dbReference>
<dbReference type="InterPro" id="IPR011763">
    <property type="entry name" value="COA_CT_C"/>
</dbReference>